<dbReference type="HOGENOM" id="CLU_135650_0_3_9"/>
<proteinExistence type="inferred from homology"/>
<gene>
    <name evidence="3" type="ORF">LACPI_2245</name>
</gene>
<evidence type="ECO:0000256" key="1">
    <source>
        <dbReference type="ARBA" id="ARBA00007435"/>
    </source>
</evidence>
<feature type="domain" description="GIY-YIG" evidence="2">
    <location>
        <begin position="2"/>
        <end position="79"/>
    </location>
</feature>
<protein>
    <submittedName>
        <fullName evidence="3">Endo/exonuclease amino terminal GIY-YIG domain protein</fullName>
    </submittedName>
</protein>
<dbReference type="RefSeq" id="WP_047916415.1">
    <property type="nucleotide sequence ID" value="NZ_LN774769.1"/>
</dbReference>
<accession>A0A0D6E0L6</accession>
<reference evidence="4" key="1">
    <citation type="submission" date="2015-01" db="EMBL/GenBank/DDBJ databases">
        <authorList>
            <person name="Andreevskaya M."/>
        </authorList>
    </citation>
    <scope>NUCLEOTIDE SEQUENCE [LARGE SCALE GENOMIC DNA]</scope>
    <source>
        <strain evidence="4">MKFS47</strain>
    </source>
</reference>
<dbReference type="Proteomes" id="UP000033166">
    <property type="component" value="Chromosome I"/>
</dbReference>
<dbReference type="InterPro" id="IPR050190">
    <property type="entry name" value="UPF0213_domain"/>
</dbReference>
<dbReference type="Gene3D" id="3.40.1440.10">
    <property type="entry name" value="GIY-YIG endonuclease"/>
    <property type="match status" value="1"/>
</dbReference>
<keyword evidence="3" id="KW-0269">Exonuclease</keyword>
<dbReference type="InterPro" id="IPR000305">
    <property type="entry name" value="GIY-YIG_endonuc"/>
</dbReference>
<sequence>MANHYFYVLLCADKTLYGGYTTDLQKRLETHNAGKGAKYTQPRRPVQLIYSELFTDKSQAMSREYWFKKTLKQRAKKEAFLREKGVFL</sequence>
<evidence type="ECO:0000313" key="4">
    <source>
        <dbReference type="Proteomes" id="UP000033166"/>
    </source>
</evidence>
<dbReference type="PANTHER" id="PTHR34477">
    <property type="entry name" value="UPF0213 PROTEIN YHBQ"/>
    <property type="match status" value="1"/>
</dbReference>
<evidence type="ECO:0000313" key="3">
    <source>
        <dbReference type="EMBL" id="CEN29445.1"/>
    </source>
</evidence>
<dbReference type="PROSITE" id="PS50164">
    <property type="entry name" value="GIY_YIG"/>
    <property type="match status" value="1"/>
</dbReference>
<dbReference type="InterPro" id="IPR035901">
    <property type="entry name" value="GIY-YIG_endonuc_sf"/>
</dbReference>
<dbReference type="AlphaFoldDB" id="A0A0D6E0L6"/>
<organism evidence="3 4">
    <name type="scientific">Pseudolactococcus piscium MKFS47</name>
    <dbReference type="NCBI Taxonomy" id="297352"/>
    <lineage>
        <taxon>Bacteria</taxon>
        <taxon>Bacillati</taxon>
        <taxon>Bacillota</taxon>
        <taxon>Bacilli</taxon>
        <taxon>Lactobacillales</taxon>
        <taxon>Streptococcaceae</taxon>
        <taxon>Pseudolactococcus</taxon>
    </lineage>
</organism>
<dbReference type="EMBL" id="LN774769">
    <property type="protein sequence ID" value="CEN29445.1"/>
    <property type="molecule type" value="Genomic_DNA"/>
</dbReference>
<evidence type="ECO:0000259" key="2">
    <source>
        <dbReference type="PROSITE" id="PS50164"/>
    </source>
</evidence>
<dbReference type="STRING" id="1364.LP2241_50575"/>
<name>A0A0D6E0L6_9LACT</name>
<dbReference type="SUPFAM" id="SSF82771">
    <property type="entry name" value="GIY-YIG endonuclease"/>
    <property type="match status" value="1"/>
</dbReference>
<dbReference type="PANTHER" id="PTHR34477:SF1">
    <property type="entry name" value="UPF0213 PROTEIN YHBQ"/>
    <property type="match status" value="1"/>
</dbReference>
<keyword evidence="3" id="KW-0378">Hydrolase</keyword>
<dbReference type="CDD" id="cd10456">
    <property type="entry name" value="GIY-YIG_UPF0213"/>
    <property type="match status" value="1"/>
</dbReference>
<dbReference type="KEGG" id="lpk:LACPI_2245"/>
<dbReference type="GO" id="GO:0004527">
    <property type="term" value="F:exonuclease activity"/>
    <property type="evidence" value="ECO:0007669"/>
    <property type="project" value="UniProtKB-KW"/>
</dbReference>
<dbReference type="Pfam" id="PF01541">
    <property type="entry name" value="GIY-YIG"/>
    <property type="match status" value="1"/>
</dbReference>
<keyword evidence="3" id="KW-0540">Nuclease</keyword>
<comment type="similarity">
    <text evidence="1">Belongs to the UPF0213 family.</text>
</comment>